<protein>
    <submittedName>
        <fullName evidence="1">Uncharacterized protein</fullName>
    </submittedName>
</protein>
<evidence type="ECO:0000313" key="1">
    <source>
        <dbReference type="EMBL" id="KAJ4475527.1"/>
    </source>
</evidence>
<organism evidence="1 2">
    <name type="scientific">Lentinula aciculospora</name>
    <dbReference type="NCBI Taxonomy" id="153920"/>
    <lineage>
        <taxon>Eukaryota</taxon>
        <taxon>Fungi</taxon>
        <taxon>Dikarya</taxon>
        <taxon>Basidiomycota</taxon>
        <taxon>Agaricomycotina</taxon>
        <taxon>Agaricomycetes</taxon>
        <taxon>Agaricomycetidae</taxon>
        <taxon>Agaricales</taxon>
        <taxon>Marasmiineae</taxon>
        <taxon>Omphalotaceae</taxon>
        <taxon>Lentinula</taxon>
    </lineage>
</organism>
<dbReference type="Proteomes" id="UP001150266">
    <property type="component" value="Unassembled WGS sequence"/>
</dbReference>
<sequence length="73" mass="8287">VNQKVLYGPIKKGGRKVLNIEAHNEAINVMRIKTYLSFGPTWTRVVDALFAHVVPRSEKNVDHSVQINIFLQS</sequence>
<feature type="non-terminal residue" evidence="1">
    <location>
        <position position="1"/>
    </location>
</feature>
<accession>A0A9W9DLM2</accession>
<dbReference type="EMBL" id="JAOTPV010000014">
    <property type="protein sequence ID" value="KAJ4475527.1"/>
    <property type="molecule type" value="Genomic_DNA"/>
</dbReference>
<name>A0A9W9DLM2_9AGAR</name>
<evidence type="ECO:0000313" key="2">
    <source>
        <dbReference type="Proteomes" id="UP001150266"/>
    </source>
</evidence>
<comment type="caution">
    <text evidence="1">The sequence shown here is derived from an EMBL/GenBank/DDBJ whole genome shotgun (WGS) entry which is preliminary data.</text>
</comment>
<reference evidence="1" key="1">
    <citation type="submission" date="2022-08" db="EMBL/GenBank/DDBJ databases">
        <title>A Global Phylogenomic Analysis of the Shiitake Genus Lentinula.</title>
        <authorList>
            <consortium name="DOE Joint Genome Institute"/>
            <person name="Sierra-Patev S."/>
            <person name="Min B."/>
            <person name="Naranjo-Ortiz M."/>
            <person name="Looney B."/>
            <person name="Konkel Z."/>
            <person name="Slot J.C."/>
            <person name="Sakamoto Y."/>
            <person name="Steenwyk J.L."/>
            <person name="Rokas A."/>
            <person name="Carro J."/>
            <person name="Camarero S."/>
            <person name="Ferreira P."/>
            <person name="Molpeceres G."/>
            <person name="Ruiz-Duenas F.J."/>
            <person name="Serrano A."/>
            <person name="Henrissat B."/>
            <person name="Drula E."/>
            <person name="Hughes K.W."/>
            <person name="Mata J.L."/>
            <person name="Ishikawa N.K."/>
            <person name="Vargas-Isla R."/>
            <person name="Ushijima S."/>
            <person name="Smith C.A."/>
            <person name="Ahrendt S."/>
            <person name="Andreopoulos W."/>
            <person name="He G."/>
            <person name="Labutti K."/>
            <person name="Lipzen A."/>
            <person name="Ng V."/>
            <person name="Riley R."/>
            <person name="Sandor L."/>
            <person name="Barry K."/>
            <person name="Martinez A.T."/>
            <person name="Xiao Y."/>
            <person name="Gibbons J.G."/>
            <person name="Terashima K."/>
            <person name="Grigoriev I.V."/>
            <person name="Hibbett D.S."/>
        </authorList>
    </citation>
    <scope>NUCLEOTIDE SEQUENCE</scope>
    <source>
        <strain evidence="1">JLM2183</strain>
    </source>
</reference>
<proteinExistence type="predicted"/>
<dbReference type="OrthoDB" id="2728078at2759"/>
<feature type="non-terminal residue" evidence="1">
    <location>
        <position position="73"/>
    </location>
</feature>
<keyword evidence="2" id="KW-1185">Reference proteome</keyword>
<gene>
    <name evidence="1" type="ORF">J3R30DRAFT_3249953</name>
</gene>
<dbReference type="AlphaFoldDB" id="A0A9W9DLM2"/>